<keyword evidence="1" id="KW-0963">Cytoplasm</keyword>
<keyword evidence="2" id="KW-0540">Nuclease</keyword>
<feature type="domain" description="Endonuclease NucS N-terminal PH-like" evidence="7">
    <location>
        <begin position="2"/>
        <end position="92"/>
    </location>
</feature>
<reference evidence="8" key="1">
    <citation type="submission" date="2020-05" db="EMBL/GenBank/DDBJ databases">
        <authorList>
            <person name="Chiriac C."/>
            <person name="Salcher M."/>
            <person name="Ghai R."/>
            <person name="Kavagutti S V."/>
        </authorList>
    </citation>
    <scope>NUCLEOTIDE SEQUENCE</scope>
</reference>
<evidence type="ECO:0000256" key="4">
    <source>
        <dbReference type="ARBA" id="ARBA00022801"/>
    </source>
</evidence>
<dbReference type="Gene3D" id="3.40.1350.10">
    <property type="match status" value="1"/>
</dbReference>
<dbReference type="Gene3D" id="2.70.180.20">
    <property type="match status" value="1"/>
</dbReference>
<dbReference type="InterPro" id="IPR049173">
    <property type="entry name" value="NucS_N_sf"/>
</dbReference>
<dbReference type="GO" id="GO:0004519">
    <property type="term" value="F:endonuclease activity"/>
    <property type="evidence" value="ECO:0007669"/>
    <property type="project" value="UniProtKB-KW"/>
</dbReference>
<evidence type="ECO:0000256" key="1">
    <source>
        <dbReference type="ARBA" id="ARBA00022490"/>
    </source>
</evidence>
<dbReference type="EMBL" id="CAEZTR010000094">
    <property type="protein sequence ID" value="CAB4583882.1"/>
    <property type="molecule type" value="Genomic_DNA"/>
</dbReference>
<sequence length="219" mass="24360">MRLVIATCSVDYAGRLSAHLPLATRLIMVKADGCVAIHSDGGAYKPLNWMNAPNRVTEEEGRWVITNPKGEILTITLVEVHHDSAHELGEDPGLQKDGVEAHLQELLAANPTAIADDLRLIKREYFTDIGPVDLLCRDADGRSVAIEIKRRGEIDGVEQLTRYLERMDLDPDVKPVRGIFVAQSIKPQARVLAEARGIECVEVDYDELRGIQSDELRLF</sequence>
<protein>
    <submittedName>
        <fullName evidence="8">Unannotated protein</fullName>
    </submittedName>
</protein>
<dbReference type="InterPro" id="IPR048301">
    <property type="entry name" value="NucS_C"/>
</dbReference>
<dbReference type="GO" id="GO:0016787">
    <property type="term" value="F:hydrolase activity"/>
    <property type="evidence" value="ECO:0007669"/>
    <property type="project" value="UniProtKB-KW"/>
</dbReference>
<evidence type="ECO:0000256" key="3">
    <source>
        <dbReference type="ARBA" id="ARBA00022759"/>
    </source>
</evidence>
<organism evidence="8">
    <name type="scientific">freshwater metagenome</name>
    <dbReference type="NCBI Taxonomy" id="449393"/>
    <lineage>
        <taxon>unclassified sequences</taxon>
        <taxon>metagenomes</taxon>
        <taxon>ecological metagenomes</taxon>
    </lineage>
</organism>
<evidence type="ECO:0000256" key="5">
    <source>
        <dbReference type="ARBA" id="ARBA00023125"/>
    </source>
</evidence>
<dbReference type="CDD" id="cd22341">
    <property type="entry name" value="NucS-like"/>
    <property type="match status" value="1"/>
</dbReference>
<proteinExistence type="inferred from homology"/>
<dbReference type="InterPro" id="IPR002793">
    <property type="entry name" value="Endonuclease_NucS"/>
</dbReference>
<dbReference type="Pfam" id="PF01939">
    <property type="entry name" value="NucS_C"/>
    <property type="match status" value="1"/>
</dbReference>
<feature type="domain" description="Endonuclease NucS C-terminal" evidence="6">
    <location>
        <begin position="99"/>
        <end position="219"/>
    </location>
</feature>
<evidence type="ECO:0000259" key="6">
    <source>
        <dbReference type="Pfam" id="PF01939"/>
    </source>
</evidence>
<dbReference type="InterPro" id="IPR048302">
    <property type="entry name" value="NucS_N"/>
</dbReference>
<evidence type="ECO:0000259" key="7">
    <source>
        <dbReference type="Pfam" id="PF21003"/>
    </source>
</evidence>
<evidence type="ECO:0000313" key="8">
    <source>
        <dbReference type="EMBL" id="CAB4583882.1"/>
    </source>
</evidence>
<dbReference type="PANTHER" id="PTHR38814:SF1">
    <property type="entry name" value="ENDONUCLEASE NUCS"/>
    <property type="match status" value="1"/>
</dbReference>
<dbReference type="InterPro" id="IPR011856">
    <property type="entry name" value="tRNA_endonuc-like_dom_sf"/>
</dbReference>
<name>A0A6J6F4S8_9ZZZZ</name>
<keyword evidence="4" id="KW-0378">Hydrolase</keyword>
<dbReference type="AlphaFoldDB" id="A0A6J6F4S8"/>
<dbReference type="HAMAP" id="MF_00722">
    <property type="entry name" value="NucS"/>
    <property type="match status" value="1"/>
</dbReference>
<accession>A0A6J6F4S8</accession>
<keyword evidence="5" id="KW-0238">DNA-binding</keyword>
<dbReference type="Pfam" id="PF21003">
    <property type="entry name" value="NucS_N"/>
    <property type="match status" value="1"/>
</dbReference>
<dbReference type="PANTHER" id="PTHR38814">
    <property type="entry name" value="ENDONUCLEASE NUCS"/>
    <property type="match status" value="1"/>
</dbReference>
<evidence type="ECO:0000256" key="2">
    <source>
        <dbReference type="ARBA" id="ARBA00022722"/>
    </source>
</evidence>
<dbReference type="GO" id="GO:0003677">
    <property type="term" value="F:DNA binding"/>
    <property type="evidence" value="ECO:0007669"/>
    <property type="project" value="UniProtKB-KW"/>
</dbReference>
<keyword evidence="3" id="KW-0255">Endonuclease</keyword>
<gene>
    <name evidence="8" type="ORF">UFOPK1711_01385</name>
</gene>
<dbReference type="NCBIfam" id="NF002876">
    <property type="entry name" value="PRK03298.1"/>
    <property type="match status" value="1"/>
</dbReference>